<accession>A0A6J3JXK6</accession>
<keyword evidence="3 8" id="KW-0647">Proteasome</keyword>
<dbReference type="KEGG" id="bvk:117231311"/>
<dbReference type="GO" id="GO:0005634">
    <property type="term" value="C:nucleus"/>
    <property type="evidence" value="ECO:0007669"/>
    <property type="project" value="TreeGrafter"/>
</dbReference>
<dbReference type="FunFam" id="1.25.40.990:FF:000001">
    <property type="entry name" value="26S proteasome non-ATPase regulatory subunit"/>
    <property type="match status" value="1"/>
</dbReference>
<organism evidence="7 8">
    <name type="scientific">Bombus vosnesenskii</name>
    <dbReference type="NCBI Taxonomy" id="207650"/>
    <lineage>
        <taxon>Eukaryota</taxon>
        <taxon>Metazoa</taxon>
        <taxon>Ecdysozoa</taxon>
        <taxon>Arthropoda</taxon>
        <taxon>Hexapoda</taxon>
        <taxon>Insecta</taxon>
        <taxon>Pterygota</taxon>
        <taxon>Neoptera</taxon>
        <taxon>Endopterygota</taxon>
        <taxon>Hymenoptera</taxon>
        <taxon>Apocrita</taxon>
        <taxon>Aculeata</taxon>
        <taxon>Apoidea</taxon>
        <taxon>Anthophila</taxon>
        <taxon>Apidae</taxon>
        <taxon>Bombus</taxon>
        <taxon>Pyrobombus</taxon>
    </lineage>
</organism>
<evidence type="ECO:0000313" key="8">
    <source>
        <dbReference type="RefSeq" id="XP_033345548.1"/>
    </source>
</evidence>
<reference evidence="8" key="1">
    <citation type="submission" date="2025-08" db="UniProtKB">
        <authorList>
            <consortium name="RefSeq"/>
        </authorList>
    </citation>
    <scope>IDENTIFICATION</scope>
    <source>
        <tissue evidence="8">Muscle</tissue>
    </source>
</reference>
<dbReference type="InterPro" id="IPR000717">
    <property type="entry name" value="PCI_dom"/>
</dbReference>
<dbReference type="InterPro" id="IPR006746">
    <property type="entry name" value="26S_Psome_Rpn12"/>
</dbReference>
<dbReference type="GO" id="GO:0005829">
    <property type="term" value="C:cytosol"/>
    <property type="evidence" value="ECO:0007669"/>
    <property type="project" value="TreeGrafter"/>
</dbReference>
<proteinExistence type="inferred from homology"/>
<comment type="subunit">
    <text evidence="4">Component of the 19S proteasome regulatory particle complex. The 26S proteasome consists of a 20S core particle (CP) and two 19S regulatory subunits (RP). The regulatory particle is made of a lid composed of 9 subunits including PSMD8, a base containing 6 ATPases and few additional components. Interacts with DDI2. Interacts with TASOR.</text>
</comment>
<dbReference type="Pfam" id="PF10075">
    <property type="entry name" value="CSN8_PSD8_EIF3K"/>
    <property type="match status" value="1"/>
</dbReference>
<dbReference type="PANTHER" id="PTHR12387:SF0">
    <property type="entry name" value="26S PROTEASOME NON-ATPASE REGULATORY SUBUNIT 8"/>
    <property type="match status" value="1"/>
</dbReference>
<dbReference type="GeneID" id="117231311"/>
<comment type="similarity">
    <text evidence="1">Belongs to the proteasome subunit S14 family.</text>
</comment>
<dbReference type="RefSeq" id="XP_033345548.1">
    <property type="nucleotide sequence ID" value="XM_033489657.1"/>
</dbReference>
<protein>
    <recommendedName>
        <fullName evidence="2">26S proteasome non-ATPase regulatory subunit 8</fullName>
    </recommendedName>
    <alternativeName>
        <fullName evidence="5">26S proteasome regulatory subunit RPN12</fullName>
    </alternativeName>
</protein>
<sequence>MIAVYPKMAALKDVVPVYKNLKEEWAASPCNLKKCGELLNQLKVGLTHLMFLPTSNNTASQNELLIARDILEIGAQWSIVTEDIPSFERYMAQLKCYYFDYKSGLMESAYKYHLLGLNLLFLLSQNRVAEFHTELELLPSDQIQSNVYIRHPLSLEQYLMEGSYNKIFLAKGNVPAASYNFFIDILLNTVRDEIGACMESAYDKISIQDASRMLNLNSEADMKAFAAKKNWNLAKDDYFYFSTTSEKKTEEPIPSADLATLAIDYARELEMIV</sequence>
<keyword evidence="7" id="KW-1185">Reference proteome</keyword>
<dbReference type="PROSITE" id="PS50250">
    <property type="entry name" value="PCI"/>
    <property type="match status" value="1"/>
</dbReference>
<evidence type="ECO:0000256" key="2">
    <source>
        <dbReference type="ARBA" id="ARBA00014939"/>
    </source>
</evidence>
<dbReference type="PANTHER" id="PTHR12387">
    <property type="entry name" value="26S PROTEASOME NON-ATPASE REGULATORY SUBUNIT 8"/>
    <property type="match status" value="1"/>
</dbReference>
<evidence type="ECO:0000256" key="3">
    <source>
        <dbReference type="ARBA" id="ARBA00022942"/>
    </source>
</evidence>
<evidence type="ECO:0000259" key="6">
    <source>
        <dbReference type="PROSITE" id="PS50250"/>
    </source>
</evidence>
<feature type="domain" description="PCI" evidence="6">
    <location>
        <begin position="85"/>
        <end position="257"/>
    </location>
</feature>
<evidence type="ECO:0000313" key="7">
    <source>
        <dbReference type="Proteomes" id="UP000504631"/>
    </source>
</evidence>
<evidence type="ECO:0000256" key="1">
    <source>
        <dbReference type="ARBA" id="ARBA00009627"/>
    </source>
</evidence>
<evidence type="ECO:0000256" key="5">
    <source>
        <dbReference type="ARBA" id="ARBA00078986"/>
    </source>
</evidence>
<dbReference type="GO" id="GO:0008541">
    <property type="term" value="C:proteasome regulatory particle, lid subcomplex"/>
    <property type="evidence" value="ECO:0007669"/>
    <property type="project" value="TreeGrafter"/>
</dbReference>
<dbReference type="Gene3D" id="1.25.40.990">
    <property type="match status" value="1"/>
</dbReference>
<name>A0A6J3JXK6_9HYME</name>
<dbReference type="InterPro" id="IPR033464">
    <property type="entry name" value="CSN8_PSD8_EIF3K"/>
</dbReference>
<dbReference type="Proteomes" id="UP000504631">
    <property type="component" value="Unplaced"/>
</dbReference>
<dbReference type="GO" id="GO:0043161">
    <property type="term" value="P:proteasome-mediated ubiquitin-dependent protein catabolic process"/>
    <property type="evidence" value="ECO:0007669"/>
    <property type="project" value="TreeGrafter"/>
</dbReference>
<evidence type="ECO:0000256" key="4">
    <source>
        <dbReference type="ARBA" id="ARBA00062283"/>
    </source>
</evidence>
<dbReference type="CTD" id="39845"/>
<gene>
    <name evidence="8" type="primary">LOC117231311</name>
</gene>
<dbReference type="AlphaFoldDB" id="A0A6J3JXK6"/>